<evidence type="ECO:0000313" key="2">
    <source>
        <dbReference type="Proteomes" id="UP001558474"/>
    </source>
</evidence>
<comment type="caution">
    <text evidence="1">The sequence shown here is derived from an EMBL/GenBank/DDBJ whole genome shotgun (WGS) entry which is preliminary data.</text>
</comment>
<name>A0ABV3V892_9MYCO</name>
<dbReference type="EMBL" id="JBDLOU010000003">
    <property type="protein sequence ID" value="MEX3736945.1"/>
    <property type="molecule type" value="Genomic_DNA"/>
</dbReference>
<reference evidence="1 2" key="1">
    <citation type="submission" date="2024-04" db="EMBL/GenBank/DDBJ databases">
        <title>Genomic Markers of Mycobacteria.</title>
        <authorList>
            <person name="Soliman M.S."/>
            <person name="Elkholy A."/>
            <person name="Soliman N.S."/>
            <person name="Abbas A."/>
            <person name="Khayrat S."/>
            <person name="Shawky S."/>
        </authorList>
    </citation>
    <scope>NUCLEOTIDE SEQUENCE [LARGE SCALE GENOMIC DNA]</scope>
    <source>
        <strain evidence="1 2">Egy-CU-AM5</strain>
    </source>
</reference>
<protein>
    <submittedName>
        <fullName evidence="1">Uncharacterized protein</fullName>
    </submittedName>
</protein>
<gene>
    <name evidence="1" type="ORF">ABFW12_01715</name>
</gene>
<evidence type="ECO:0000313" key="1">
    <source>
        <dbReference type="EMBL" id="MEX3736945.1"/>
    </source>
</evidence>
<dbReference type="RefSeq" id="WP_368572269.1">
    <property type="nucleotide sequence ID" value="NZ_JBDLOU010000003.1"/>
</dbReference>
<proteinExistence type="predicted"/>
<keyword evidence="2" id="KW-1185">Reference proteome</keyword>
<accession>A0ABV3V892</accession>
<organism evidence="1 2">
    <name type="scientific">Mycolicibacterium porcinum</name>
    <dbReference type="NCBI Taxonomy" id="39693"/>
    <lineage>
        <taxon>Bacteria</taxon>
        <taxon>Bacillati</taxon>
        <taxon>Actinomycetota</taxon>
        <taxon>Actinomycetes</taxon>
        <taxon>Mycobacteriales</taxon>
        <taxon>Mycobacteriaceae</taxon>
        <taxon>Mycolicibacterium</taxon>
    </lineage>
</organism>
<sequence length="157" mass="17267">MGSYYSPTYLRQQADLSGWCYAGERWERIDGAQRALEDDLADFYAEDAGDNPDYDFDDGLVKWAHSGAPERVKREFLSGLVDGYIEESASIASLSAYAGGHADTFDLDAVASDWQDWLEARRDAIAEALPDENGSVFEAIGGGAALDELFQKHDKNA</sequence>
<dbReference type="Proteomes" id="UP001558474">
    <property type="component" value="Unassembled WGS sequence"/>
</dbReference>